<keyword evidence="8" id="KW-1185">Reference proteome</keyword>
<dbReference type="InterPro" id="IPR015424">
    <property type="entry name" value="PyrdxlP-dep_Trfase"/>
</dbReference>
<keyword evidence="7" id="KW-0808">Transferase</keyword>
<keyword evidence="7" id="KW-0032">Aminotransferase</keyword>
<organism evidence="7 8">
    <name type="scientific">Afipia massiliensis</name>
    <dbReference type="NCBI Taxonomy" id="211460"/>
    <lineage>
        <taxon>Bacteria</taxon>
        <taxon>Pseudomonadati</taxon>
        <taxon>Pseudomonadota</taxon>
        <taxon>Alphaproteobacteria</taxon>
        <taxon>Hyphomicrobiales</taxon>
        <taxon>Nitrobacteraceae</taxon>
        <taxon>Afipia</taxon>
    </lineage>
</organism>
<dbReference type="STRING" id="211460.YH63_17560"/>
<sequence length="468" mass="50845">MGPSPTRHGDKMTDWVPTLPAGGGPRYLAFVESLEEDIASGQIKPGMRLLPQREMAQRLGLSIGTISKAYSEAEQRGLISGEVGRGTFVQRRKPEQRKGYVPSDAPINLALNVPPYTGEDEVIASALAEIAAEGEMANLLGYLPHQGIRRHREAMVIWLASLGVTADPDELFITHGGQHAISVALNLASAPGDIVLTERFTYSGMIALSAQNGYRLHGVAANADGLIPEALDRAFGETGAKVLFCMPTLQTPTGVTMPEERRDAIAEIVRKHNAYLIEDDAYAFLFENPPRPISERIPERSFYVVSFAKCLAPGLRIAAMIAPASFRDRCNNAIRATGWMATPVMAEVVARLIHNGDLVRQVKRKREKAAVRNEIASRVLSSWLPPISSPPGFHRWLPLPAGRTLNALVTQAAHAGITLAPPGALQQVDRGTLGIRLCLGHPSAEADLEKAMVEIKRILEMTEEISFV</sequence>
<dbReference type="PANTHER" id="PTHR46577">
    <property type="entry name" value="HTH-TYPE TRANSCRIPTIONAL REGULATORY PROTEIN GABR"/>
    <property type="match status" value="1"/>
</dbReference>
<keyword evidence="4" id="KW-0238">DNA-binding</keyword>
<evidence type="ECO:0000256" key="4">
    <source>
        <dbReference type="ARBA" id="ARBA00023125"/>
    </source>
</evidence>
<dbReference type="Pfam" id="PF00155">
    <property type="entry name" value="Aminotran_1_2"/>
    <property type="match status" value="1"/>
</dbReference>
<dbReference type="Gene3D" id="3.90.1150.10">
    <property type="entry name" value="Aspartate Aminotransferase, domain 1"/>
    <property type="match status" value="1"/>
</dbReference>
<dbReference type="InterPro" id="IPR015422">
    <property type="entry name" value="PyrdxlP-dep_Trfase_small"/>
</dbReference>
<evidence type="ECO:0000313" key="7">
    <source>
        <dbReference type="EMBL" id="TKT70166.1"/>
    </source>
</evidence>
<evidence type="ECO:0000259" key="6">
    <source>
        <dbReference type="PROSITE" id="PS50949"/>
    </source>
</evidence>
<evidence type="ECO:0000313" key="8">
    <source>
        <dbReference type="Proteomes" id="UP000034832"/>
    </source>
</evidence>
<evidence type="ECO:0000256" key="2">
    <source>
        <dbReference type="ARBA" id="ARBA00022898"/>
    </source>
</evidence>
<dbReference type="GO" id="GO:0008483">
    <property type="term" value="F:transaminase activity"/>
    <property type="evidence" value="ECO:0007669"/>
    <property type="project" value="UniProtKB-KW"/>
</dbReference>
<keyword evidence="5" id="KW-0804">Transcription</keyword>
<dbReference type="EMBL" id="LBIA02000001">
    <property type="protein sequence ID" value="TKT70166.1"/>
    <property type="molecule type" value="Genomic_DNA"/>
</dbReference>
<dbReference type="PROSITE" id="PS50949">
    <property type="entry name" value="HTH_GNTR"/>
    <property type="match status" value="1"/>
</dbReference>
<dbReference type="GO" id="GO:0030170">
    <property type="term" value="F:pyridoxal phosphate binding"/>
    <property type="evidence" value="ECO:0007669"/>
    <property type="project" value="InterPro"/>
</dbReference>
<dbReference type="AlphaFoldDB" id="A0A4U6BJ36"/>
<dbReference type="GO" id="GO:0003700">
    <property type="term" value="F:DNA-binding transcription factor activity"/>
    <property type="evidence" value="ECO:0007669"/>
    <property type="project" value="InterPro"/>
</dbReference>
<accession>A0A4U6BJ36</accession>
<keyword evidence="3" id="KW-0805">Transcription regulation</keyword>
<dbReference type="SUPFAM" id="SSF53383">
    <property type="entry name" value="PLP-dependent transferases"/>
    <property type="match status" value="1"/>
</dbReference>
<dbReference type="SMART" id="SM00345">
    <property type="entry name" value="HTH_GNTR"/>
    <property type="match status" value="1"/>
</dbReference>
<dbReference type="InterPro" id="IPR051446">
    <property type="entry name" value="HTH_trans_reg/aminotransferase"/>
</dbReference>
<proteinExistence type="inferred from homology"/>
<dbReference type="CDD" id="cd00609">
    <property type="entry name" value="AAT_like"/>
    <property type="match status" value="1"/>
</dbReference>
<evidence type="ECO:0000256" key="1">
    <source>
        <dbReference type="ARBA" id="ARBA00005384"/>
    </source>
</evidence>
<dbReference type="Gene3D" id="3.40.640.10">
    <property type="entry name" value="Type I PLP-dependent aspartate aminotransferase-like (Major domain)"/>
    <property type="match status" value="1"/>
</dbReference>
<dbReference type="InterPro" id="IPR036388">
    <property type="entry name" value="WH-like_DNA-bd_sf"/>
</dbReference>
<dbReference type="InterPro" id="IPR036390">
    <property type="entry name" value="WH_DNA-bd_sf"/>
</dbReference>
<dbReference type="InterPro" id="IPR015421">
    <property type="entry name" value="PyrdxlP-dep_Trfase_major"/>
</dbReference>
<dbReference type="Proteomes" id="UP000034832">
    <property type="component" value="Unassembled WGS sequence"/>
</dbReference>
<dbReference type="GO" id="GO:0003677">
    <property type="term" value="F:DNA binding"/>
    <property type="evidence" value="ECO:0007669"/>
    <property type="project" value="UniProtKB-KW"/>
</dbReference>
<protein>
    <submittedName>
        <fullName evidence="7">PLP-dependent aminotransferase family protein</fullName>
    </submittedName>
</protein>
<dbReference type="OrthoDB" id="9804020at2"/>
<comment type="similarity">
    <text evidence="1">In the C-terminal section; belongs to the class-I pyridoxal-phosphate-dependent aminotransferase family.</text>
</comment>
<dbReference type="CDD" id="cd07377">
    <property type="entry name" value="WHTH_GntR"/>
    <property type="match status" value="1"/>
</dbReference>
<reference evidence="7" key="1">
    <citation type="submission" date="2019-04" db="EMBL/GenBank/DDBJ databases">
        <title>Whole genome sequencing of cave bacteria.</title>
        <authorList>
            <person name="Gan H.M."/>
            <person name="Barton H."/>
            <person name="Savka M.A."/>
        </authorList>
    </citation>
    <scope>NUCLEOTIDE SEQUENCE [LARGE SCALE GENOMIC DNA]</scope>
    <source>
        <strain evidence="7">LC387</strain>
    </source>
</reference>
<dbReference type="InterPro" id="IPR004839">
    <property type="entry name" value="Aminotransferase_I/II_large"/>
</dbReference>
<dbReference type="InterPro" id="IPR000524">
    <property type="entry name" value="Tscrpt_reg_HTH_GntR"/>
</dbReference>
<dbReference type="SUPFAM" id="SSF46785">
    <property type="entry name" value="Winged helix' DNA-binding domain"/>
    <property type="match status" value="1"/>
</dbReference>
<feature type="domain" description="HTH gntR-type" evidence="6">
    <location>
        <begin position="24"/>
        <end position="92"/>
    </location>
</feature>
<dbReference type="Gene3D" id="1.10.10.10">
    <property type="entry name" value="Winged helix-like DNA-binding domain superfamily/Winged helix DNA-binding domain"/>
    <property type="match status" value="1"/>
</dbReference>
<keyword evidence="2" id="KW-0663">Pyridoxal phosphate</keyword>
<name>A0A4U6BJ36_9BRAD</name>
<evidence type="ECO:0000256" key="5">
    <source>
        <dbReference type="ARBA" id="ARBA00023163"/>
    </source>
</evidence>
<comment type="caution">
    <text evidence="7">The sequence shown here is derived from an EMBL/GenBank/DDBJ whole genome shotgun (WGS) entry which is preliminary data.</text>
</comment>
<gene>
    <name evidence="7" type="ORF">YH63_001310</name>
</gene>
<dbReference type="PANTHER" id="PTHR46577:SF1">
    <property type="entry name" value="HTH-TYPE TRANSCRIPTIONAL REGULATORY PROTEIN GABR"/>
    <property type="match status" value="1"/>
</dbReference>
<dbReference type="Pfam" id="PF00392">
    <property type="entry name" value="GntR"/>
    <property type="match status" value="1"/>
</dbReference>
<evidence type="ECO:0000256" key="3">
    <source>
        <dbReference type="ARBA" id="ARBA00023015"/>
    </source>
</evidence>